<dbReference type="InterPro" id="IPR004579">
    <property type="entry name" value="ERCC1/RAD10/SWI10"/>
</dbReference>
<proteinExistence type="predicted"/>
<dbReference type="GO" id="GO:0070522">
    <property type="term" value="C:ERCC4-ERCC1 complex"/>
    <property type="evidence" value="ECO:0007669"/>
    <property type="project" value="TreeGrafter"/>
</dbReference>
<dbReference type="Gene3D" id="3.40.50.10130">
    <property type="match status" value="1"/>
</dbReference>
<dbReference type="PANTHER" id="PTHR12749:SF0">
    <property type="entry name" value="DNA EXCISION REPAIR PROTEIN ERCC-1"/>
    <property type="match status" value="1"/>
</dbReference>
<sequence length="96" mass="10540">LKELNKFGLTQNVTTLLAWSSLEAARYVECFKALVNKPPEELQSEAATASIQKDHLTLATDLLTSLRVVSRTDAITLLSRFGNDVIAEANPKLGLR</sequence>
<dbReference type="GO" id="GO:0000110">
    <property type="term" value="C:nucleotide-excision repair factor 1 complex"/>
    <property type="evidence" value="ECO:0007669"/>
    <property type="project" value="TreeGrafter"/>
</dbReference>
<organism evidence="1">
    <name type="scientific">Rodentolepis nana</name>
    <name type="common">Dwarf tapeworm</name>
    <name type="synonym">Hymenolepis nana</name>
    <dbReference type="NCBI Taxonomy" id="102285"/>
    <lineage>
        <taxon>Eukaryota</taxon>
        <taxon>Metazoa</taxon>
        <taxon>Spiralia</taxon>
        <taxon>Lophotrochozoa</taxon>
        <taxon>Platyhelminthes</taxon>
        <taxon>Cestoda</taxon>
        <taxon>Eucestoda</taxon>
        <taxon>Cyclophyllidea</taxon>
        <taxon>Hymenolepididae</taxon>
        <taxon>Rodentolepis</taxon>
    </lineage>
</organism>
<dbReference type="InterPro" id="IPR011335">
    <property type="entry name" value="Restrct_endonuc-II-like"/>
</dbReference>
<dbReference type="GO" id="GO:0006312">
    <property type="term" value="P:mitotic recombination"/>
    <property type="evidence" value="ECO:0007669"/>
    <property type="project" value="TreeGrafter"/>
</dbReference>
<evidence type="ECO:0000313" key="1">
    <source>
        <dbReference type="WBParaSite" id="HNAJ_0000577601-mRNA-1"/>
    </source>
</evidence>
<accession>A0A0R3TFD5</accession>
<dbReference type="SUPFAM" id="SSF52980">
    <property type="entry name" value="Restriction endonuclease-like"/>
    <property type="match status" value="1"/>
</dbReference>
<reference evidence="1" key="1">
    <citation type="submission" date="2017-02" db="UniProtKB">
        <authorList>
            <consortium name="WormBaseParasite"/>
        </authorList>
    </citation>
    <scope>IDENTIFICATION</scope>
</reference>
<name>A0A0R3TFD5_RODNA</name>
<dbReference type="GO" id="GO:0003684">
    <property type="term" value="F:damaged DNA binding"/>
    <property type="evidence" value="ECO:0007669"/>
    <property type="project" value="InterPro"/>
</dbReference>
<dbReference type="AlphaFoldDB" id="A0A0R3TFD5"/>
<dbReference type="Gene3D" id="1.10.150.20">
    <property type="entry name" value="5' to 3' exonuclease, C-terminal subdomain"/>
    <property type="match status" value="1"/>
</dbReference>
<protein>
    <submittedName>
        <fullName evidence="1">FH2 domain-containing protein</fullName>
    </submittedName>
</protein>
<dbReference type="GO" id="GO:0003697">
    <property type="term" value="F:single-stranded DNA binding"/>
    <property type="evidence" value="ECO:0007669"/>
    <property type="project" value="TreeGrafter"/>
</dbReference>
<dbReference type="WBParaSite" id="HNAJ_0000577601-mRNA-1">
    <property type="protein sequence ID" value="HNAJ_0000577601-mRNA-1"/>
    <property type="gene ID" value="HNAJ_0000577601"/>
</dbReference>
<dbReference type="STRING" id="102285.A0A0R3TFD5"/>
<dbReference type="GO" id="GO:0070914">
    <property type="term" value="P:UV-damage excision repair"/>
    <property type="evidence" value="ECO:0007669"/>
    <property type="project" value="TreeGrafter"/>
</dbReference>
<dbReference type="PANTHER" id="PTHR12749">
    <property type="entry name" value="EXCISION REPAIR CROSS-COMPLEMENTING 1 ERCC1"/>
    <property type="match status" value="1"/>
</dbReference>